<dbReference type="PATRIC" id="fig|1590.148.peg.2531"/>
<evidence type="ECO:0000313" key="1">
    <source>
        <dbReference type="EMBL" id="KZU94612.1"/>
    </source>
</evidence>
<organism evidence="1 2">
    <name type="scientific">Lactiplantibacillus plantarum</name>
    <name type="common">Lactobacillus plantarum</name>
    <dbReference type="NCBI Taxonomy" id="1590"/>
    <lineage>
        <taxon>Bacteria</taxon>
        <taxon>Bacillati</taxon>
        <taxon>Bacillota</taxon>
        <taxon>Bacilli</taxon>
        <taxon>Lactobacillales</taxon>
        <taxon>Lactobacillaceae</taxon>
        <taxon>Lactiplantibacillus</taxon>
    </lineage>
</organism>
<protein>
    <submittedName>
        <fullName evidence="1">Uncharacterized protein</fullName>
    </submittedName>
</protein>
<gene>
    <name evidence="1" type="ORF">Lp19_2586</name>
</gene>
<dbReference type="RefSeq" id="WP_046811064.1">
    <property type="nucleotide sequence ID" value="NZ_CP141335.1"/>
</dbReference>
<dbReference type="AlphaFoldDB" id="A0A165RLK9"/>
<name>A0A165RLK9_LACPN</name>
<reference evidence="1 2" key="1">
    <citation type="submission" date="2016-03" db="EMBL/GenBank/DDBJ databases">
        <title>Comparative genomics of 54 Lactobacillus plantarum strains reveals genomic uncoupling from niche constraints.</title>
        <authorList>
            <person name="Martino M.E."/>
        </authorList>
    </citation>
    <scope>NUCLEOTIDE SEQUENCE [LARGE SCALE GENOMIC DNA]</scope>
    <source>
        <strain evidence="1 2">19.1</strain>
    </source>
</reference>
<evidence type="ECO:0000313" key="2">
    <source>
        <dbReference type="Proteomes" id="UP000076882"/>
    </source>
</evidence>
<sequence length="140" mass="16091">MNTKFLNKIAMFYPTNRTQANSKPIFHFTYETLPSVSILQFNVALTAINVKKKNYILNLKIINDENDALVDTNTPVDATKLIFDEQKLINHEYGSTLILITPPQFTISSKQHLYEATLQLLDSDGKIYDTNTTWFLTKED</sequence>
<comment type="caution">
    <text evidence="1">The sequence shown here is derived from an EMBL/GenBank/DDBJ whole genome shotgun (WGS) entry which is preliminary data.</text>
</comment>
<dbReference type="Proteomes" id="UP000076882">
    <property type="component" value="Unassembled WGS sequence"/>
</dbReference>
<proteinExistence type="predicted"/>
<dbReference type="EMBL" id="LUXM01000033">
    <property type="protein sequence ID" value="KZU94612.1"/>
    <property type="molecule type" value="Genomic_DNA"/>
</dbReference>
<accession>A0A165RLK9</accession>